<reference evidence="3 4" key="1">
    <citation type="submission" date="2024-02" db="EMBL/GenBank/DDBJ databases">
        <title>Chromosome-scale genome assembly of the rough periwinkle Littorina saxatilis.</title>
        <authorList>
            <person name="De Jode A."/>
            <person name="Faria R."/>
            <person name="Formenti G."/>
            <person name="Sims Y."/>
            <person name="Smith T.P."/>
            <person name="Tracey A."/>
            <person name="Wood J.M.D."/>
            <person name="Zagrodzka Z.B."/>
            <person name="Johannesson K."/>
            <person name="Butlin R.K."/>
            <person name="Leder E.H."/>
        </authorList>
    </citation>
    <scope>NUCLEOTIDE SEQUENCE [LARGE SCALE GENOMIC DNA]</scope>
    <source>
        <strain evidence="3">Snail1</strain>
        <tissue evidence="3">Muscle</tissue>
    </source>
</reference>
<feature type="compositionally biased region" description="Polar residues" evidence="1">
    <location>
        <begin position="341"/>
        <end position="358"/>
    </location>
</feature>
<feature type="compositionally biased region" description="Polar residues" evidence="1">
    <location>
        <begin position="376"/>
        <end position="402"/>
    </location>
</feature>
<feature type="compositionally biased region" description="Low complexity" evidence="1">
    <location>
        <begin position="207"/>
        <end position="222"/>
    </location>
</feature>
<feature type="region of interest" description="Disordered" evidence="1">
    <location>
        <begin position="232"/>
        <end position="402"/>
    </location>
</feature>
<dbReference type="Proteomes" id="UP001374579">
    <property type="component" value="Unassembled WGS sequence"/>
</dbReference>
<protein>
    <submittedName>
        <fullName evidence="3">Uncharacterized protein</fullName>
    </submittedName>
</protein>
<organism evidence="3 4">
    <name type="scientific">Littorina saxatilis</name>
    <dbReference type="NCBI Taxonomy" id="31220"/>
    <lineage>
        <taxon>Eukaryota</taxon>
        <taxon>Metazoa</taxon>
        <taxon>Spiralia</taxon>
        <taxon>Lophotrochozoa</taxon>
        <taxon>Mollusca</taxon>
        <taxon>Gastropoda</taxon>
        <taxon>Caenogastropoda</taxon>
        <taxon>Littorinimorpha</taxon>
        <taxon>Littorinoidea</taxon>
        <taxon>Littorinidae</taxon>
        <taxon>Littorina</taxon>
    </lineage>
</organism>
<evidence type="ECO:0000313" key="4">
    <source>
        <dbReference type="Proteomes" id="UP001374579"/>
    </source>
</evidence>
<keyword evidence="2" id="KW-0812">Transmembrane</keyword>
<accession>A0AAN9BXJ9</accession>
<keyword evidence="2" id="KW-0472">Membrane</keyword>
<comment type="caution">
    <text evidence="3">The sequence shown here is derived from an EMBL/GenBank/DDBJ whole genome shotgun (WGS) entry which is preliminary data.</text>
</comment>
<evidence type="ECO:0000313" key="3">
    <source>
        <dbReference type="EMBL" id="KAK7113218.1"/>
    </source>
</evidence>
<evidence type="ECO:0000256" key="1">
    <source>
        <dbReference type="SAM" id="MobiDB-lite"/>
    </source>
</evidence>
<keyword evidence="4" id="KW-1185">Reference proteome</keyword>
<dbReference type="AlphaFoldDB" id="A0AAN9BXJ9"/>
<sequence length="528" mass="56305">MMPTLTMGTRYILGSSTANDLLKVVAINASDQFLYNGQRHTAARGRDVFYFQRSLGDLADISSDSPIFVAQFSRGPSENEYPESTLTLPAPVAQWDVSYEVFVPERPGFLPSTNDSVLLFLVHERGFEVDVFSSETELSYESAEVSQGNYTMVTLNLTSGGLLRVQCRPSCCRPFGGHAVLNTYRASSSFTLRTSLSDISGGPYNWTTSCPDPTTETTTTVPSTTTAAIRTEATTTKAAEITTEAKTTSEATTTAKTTSTQASPATTEATTKAAETTEATTTATTTAATTTPASLTTAEAETTKAAETTTEATTTTTTTTATTTTATTSTLASLTTTEATRTVTPSSHTEITTLQAILSPTAAADTTSTDREHTTSDNVPTPASGTPIVTSPPVQTTDDVTTANDGTSAAYVINTSSSAPLRGVRCRCVKNDKMNQTKRAENEINATKAKEAIQEELTINRKSLSSYKRSKESWTDERKSSTTIGATLGIICVAVVFVVFVKLDLMNVIKLVCDARKHNAVTMEIKEE</sequence>
<gene>
    <name evidence="3" type="ORF">V1264_012552</name>
</gene>
<keyword evidence="2" id="KW-1133">Transmembrane helix</keyword>
<evidence type="ECO:0000256" key="2">
    <source>
        <dbReference type="SAM" id="Phobius"/>
    </source>
</evidence>
<proteinExistence type="predicted"/>
<dbReference type="EMBL" id="JBAMIC010000002">
    <property type="protein sequence ID" value="KAK7113218.1"/>
    <property type="molecule type" value="Genomic_DNA"/>
</dbReference>
<feature type="region of interest" description="Disordered" evidence="1">
    <location>
        <begin position="203"/>
        <end position="222"/>
    </location>
</feature>
<feature type="compositionally biased region" description="Low complexity" evidence="1">
    <location>
        <begin position="232"/>
        <end position="340"/>
    </location>
</feature>
<feature type="transmembrane region" description="Helical" evidence="2">
    <location>
        <begin position="483"/>
        <end position="501"/>
    </location>
</feature>
<name>A0AAN9BXJ9_9CAEN</name>